<accession>A0ACB8B1K0</accession>
<keyword evidence="2" id="KW-1185">Reference proteome</keyword>
<proteinExistence type="predicted"/>
<protein>
    <submittedName>
        <fullName evidence="1">Uncharacterized protein</fullName>
    </submittedName>
</protein>
<comment type="caution">
    <text evidence="1">The sequence shown here is derived from an EMBL/GenBank/DDBJ whole genome shotgun (WGS) entry which is preliminary data.</text>
</comment>
<reference evidence="1" key="1">
    <citation type="journal article" date="2021" name="New Phytol.">
        <title>Evolutionary innovations through gain and loss of genes in the ectomycorrhizal Boletales.</title>
        <authorList>
            <person name="Wu G."/>
            <person name="Miyauchi S."/>
            <person name="Morin E."/>
            <person name="Kuo A."/>
            <person name="Drula E."/>
            <person name="Varga T."/>
            <person name="Kohler A."/>
            <person name="Feng B."/>
            <person name="Cao Y."/>
            <person name="Lipzen A."/>
            <person name="Daum C."/>
            <person name="Hundley H."/>
            <person name="Pangilinan J."/>
            <person name="Johnson J."/>
            <person name="Barry K."/>
            <person name="LaButti K."/>
            <person name="Ng V."/>
            <person name="Ahrendt S."/>
            <person name="Min B."/>
            <person name="Choi I.G."/>
            <person name="Park H."/>
            <person name="Plett J.M."/>
            <person name="Magnuson J."/>
            <person name="Spatafora J.W."/>
            <person name="Nagy L.G."/>
            <person name="Henrissat B."/>
            <person name="Grigoriev I.V."/>
            <person name="Yang Z.L."/>
            <person name="Xu J."/>
            <person name="Martin F.M."/>
        </authorList>
    </citation>
    <scope>NUCLEOTIDE SEQUENCE</scope>
    <source>
        <strain evidence="1">KUC20120723A-06</strain>
    </source>
</reference>
<dbReference type="Proteomes" id="UP000790709">
    <property type="component" value="Unassembled WGS sequence"/>
</dbReference>
<name>A0ACB8B1K0_9AGAM</name>
<dbReference type="EMBL" id="MU266693">
    <property type="protein sequence ID" value="KAH7919114.1"/>
    <property type="molecule type" value="Genomic_DNA"/>
</dbReference>
<organism evidence="1 2">
    <name type="scientific">Leucogyrophana mollusca</name>
    <dbReference type="NCBI Taxonomy" id="85980"/>
    <lineage>
        <taxon>Eukaryota</taxon>
        <taxon>Fungi</taxon>
        <taxon>Dikarya</taxon>
        <taxon>Basidiomycota</taxon>
        <taxon>Agaricomycotina</taxon>
        <taxon>Agaricomycetes</taxon>
        <taxon>Agaricomycetidae</taxon>
        <taxon>Boletales</taxon>
        <taxon>Boletales incertae sedis</taxon>
        <taxon>Leucogyrophana</taxon>
    </lineage>
</organism>
<evidence type="ECO:0000313" key="1">
    <source>
        <dbReference type="EMBL" id="KAH7919114.1"/>
    </source>
</evidence>
<evidence type="ECO:0000313" key="2">
    <source>
        <dbReference type="Proteomes" id="UP000790709"/>
    </source>
</evidence>
<sequence>MPMKFALILTLLASLAAARPPTIPYPPQPGQAIATRGLKCPLGVVQCCQWSGPATNPRVANIWDTLHIAHPDADSVVGVGCKPITSIKAEASAPCEPVCCAKNEKFGIGIGCGPIKA</sequence>
<gene>
    <name evidence="1" type="ORF">BV22DRAFT_1041198</name>
</gene>